<organism evidence="1">
    <name type="scientific">Albugo laibachii Nc14</name>
    <dbReference type="NCBI Taxonomy" id="890382"/>
    <lineage>
        <taxon>Eukaryota</taxon>
        <taxon>Sar</taxon>
        <taxon>Stramenopiles</taxon>
        <taxon>Oomycota</taxon>
        <taxon>Peronosporomycetes</taxon>
        <taxon>Albuginales</taxon>
        <taxon>Albuginaceae</taxon>
        <taxon>Albugo</taxon>
    </lineage>
</organism>
<dbReference type="HOGENOM" id="CLU_2709994_0_0_1"/>
<evidence type="ECO:0000313" key="1">
    <source>
        <dbReference type="EMBL" id="CCA26864.1"/>
    </source>
</evidence>
<reference evidence="1" key="2">
    <citation type="submission" date="2011-02" db="EMBL/GenBank/DDBJ databases">
        <authorList>
            <person name="MacLean D."/>
        </authorList>
    </citation>
    <scope>NUCLEOTIDE SEQUENCE</scope>
</reference>
<accession>F0WZE4</accession>
<sequence length="73" mass="7895">MTMHTTPSAQIMNVSLSLAEGAANIFGNILDGSEKYCDKGAHHGQEEISSQYKIELAETPSEVNVDKDDLELA</sequence>
<proteinExistence type="predicted"/>
<protein>
    <submittedName>
        <fullName evidence="1">AlNc14C423G11546 protein</fullName>
    </submittedName>
</protein>
<name>F0WZE4_9STRA</name>
<gene>
    <name evidence="1" type="primary">AlNc14C423G11546</name>
    <name evidence="1" type="ORF">ALNC14_130080</name>
</gene>
<dbReference type="EMBL" id="FR824466">
    <property type="protein sequence ID" value="CCA26864.1"/>
    <property type="molecule type" value="Genomic_DNA"/>
</dbReference>
<dbReference type="AlphaFoldDB" id="F0WZE4"/>
<reference evidence="1" key="1">
    <citation type="journal article" date="2011" name="PLoS Biol.">
        <title>Gene gain and loss during evolution of obligate parasitism in the white rust pathogen of Arabidopsis thaliana.</title>
        <authorList>
            <person name="Kemen E."/>
            <person name="Gardiner A."/>
            <person name="Schultz-Larsen T."/>
            <person name="Kemen A.C."/>
            <person name="Balmuth A.L."/>
            <person name="Robert-Seilaniantz A."/>
            <person name="Bailey K."/>
            <person name="Holub E."/>
            <person name="Studholme D.J."/>
            <person name="Maclean D."/>
            <person name="Jones J.D."/>
        </authorList>
    </citation>
    <scope>NUCLEOTIDE SEQUENCE</scope>
</reference>